<keyword evidence="2" id="KW-1185">Reference proteome</keyword>
<dbReference type="HOGENOM" id="CLU_1732747_0_0_1"/>
<protein>
    <submittedName>
        <fullName evidence="1">Uncharacterized protein</fullName>
    </submittedName>
</protein>
<dbReference type="GeneID" id="11520259"/>
<sequence length="151" mass="16891">MTDLQKKVAQVGGYRQLEAQHEAKVGAWNGRHELLKHGSMKEMTILLAIGDNAQSRRRHRRRWRRWPGEEGAGNVRVAVGYAVDLDPYMPVQRTTGQHGVVVSGAKSPQKPCCVLLQVDTADSVITSKIHSVTVMGSLRLALSRCRRWKPD</sequence>
<dbReference type="EMBL" id="CP003012">
    <property type="protein sequence ID" value="AEO69745.1"/>
    <property type="molecule type" value="Genomic_DNA"/>
</dbReference>
<proteinExistence type="predicted"/>
<reference evidence="1 2" key="1">
    <citation type="journal article" date="2011" name="Nat. Biotechnol.">
        <title>Comparative genomic analysis of the thermophilic biomass-degrading fungi Myceliophthora thermophila and Thielavia terrestris.</title>
        <authorList>
            <person name="Berka R.M."/>
            <person name="Grigoriev I.V."/>
            <person name="Otillar R."/>
            <person name="Salamov A."/>
            <person name="Grimwood J."/>
            <person name="Reid I."/>
            <person name="Ishmael N."/>
            <person name="John T."/>
            <person name="Darmond C."/>
            <person name="Moisan M.-C."/>
            <person name="Henrissat B."/>
            <person name="Coutinho P.M."/>
            <person name="Lombard V."/>
            <person name="Natvig D.O."/>
            <person name="Lindquist E."/>
            <person name="Schmutz J."/>
            <person name="Lucas S."/>
            <person name="Harris P."/>
            <person name="Powlowski J."/>
            <person name="Bellemare A."/>
            <person name="Taylor D."/>
            <person name="Butler G."/>
            <person name="de Vries R.P."/>
            <person name="Allijn I.E."/>
            <person name="van den Brink J."/>
            <person name="Ushinsky S."/>
            <person name="Storms R."/>
            <person name="Powell A.J."/>
            <person name="Paulsen I.T."/>
            <person name="Elbourne L.D.H."/>
            <person name="Baker S.E."/>
            <person name="Magnuson J."/>
            <person name="LaBoissiere S."/>
            <person name="Clutterbuck A.J."/>
            <person name="Martinez D."/>
            <person name="Wogulis M."/>
            <person name="de Leon A.L."/>
            <person name="Rey M.W."/>
            <person name="Tsang A."/>
        </authorList>
    </citation>
    <scope>NUCLEOTIDE SEQUENCE [LARGE SCALE GENOMIC DNA]</scope>
    <source>
        <strain evidence="2">ATCC 38088 / NRRL 8126</strain>
    </source>
</reference>
<dbReference type="KEGG" id="ttt:THITE_156404"/>
<evidence type="ECO:0000313" key="2">
    <source>
        <dbReference type="Proteomes" id="UP000008181"/>
    </source>
</evidence>
<dbReference type="Proteomes" id="UP000008181">
    <property type="component" value="Chromosome 4"/>
</dbReference>
<gene>
    <name evidence="1" type="ORF">THITE_156404</name>
</gene>
<name>G2RAR4_THETT</name>
<accession>G2RAR4</accession>
<dbReference type="RefSeq" id="XP_003656081.1">
    <property type="nucleotide sequence ID" value="XM_003656033.1"/>
</dbReference>
<organism evidence="1 2">
    <name type="scientific">Thermothielavioides terrestris (strain ATCC 38088 / NRRL 8126)</name>
    <name type="common">Thielavia terrestris</name>
    <dbReference type="NCBI Taxonomy" id="578455"/>
    <lineage>
        <taxon>Eukaryota</taxon>
        <taxon>Fungi</taxon>
        <taxon>Dikarya</taxon>
        <taxon>Ascomycota</taxon>
        <taxon>Pezizomycotina</taxon>
        <taxon>Sordariomycetes</taxon>
        <taxon>Sordariomycetidae</taxon>
        <taxon>Sordariales</taxon>
        <taxon>Chaetomiaceae</taxon>
        <taxon>Thermothielavioides</taxon>
        <taxon>Thermothielavioides terrestris</taxon>
    </lineage>
</organism>
<dbReference type="AlphaFoldDB" id="G2RAR4"/>
<evidence type="ECO:0000313" key="1">
    <source>
        <dbReference type="EMBL" id="AEO69745.1"/>
    </source>
</evidence>